<dbReference type="PROSITE" id="PS51257">
    <property type="entry name" value="PROKAR_LIPOPROTEIN"/>
    <property type="match status" value="1"/>
</dbReference>
<organism evidence="2 3">
    <name type="scientific">Streptomyces venezuelae (strain ATCC 10712 / CBS 650.69 / DSM 40230 / JCM 4526 / NBRC 13096 / PD 04745)</name>
    <dbReference type="NCBI Taxonomy" id="953739"/>
    <lineage>
        <taxon>Bacteria</taxon>
        <taxon>Bacillati</taxon>
        <taxon>Actinomycetota</taxon>
        <taxon>Actinomycetes</taxon>
        <taxon>Kitasatosporales</taxon>
        <taxon>Streptomycetaceae</taxon>
        <taxon>Streptomyces</taxon>
    </lineage>
</organism>
<accession>F2RB00</accession>
<evidence type="ECO:0000256" key="1">
    <source>
        <dbReference type="SAM" id="SignalP"/>
    </source>
</evidence>
<name>F2RB00_STRVP</name>
<reference evidence="2 3" key="1">
    <citation type="journal article" date="2011" name="BMC Genomics">
        <title>Genome-wide analysis of the role of GlnR in Streptomyces venezuelae provides new insights into global nitrogen regulation in actinomycetes.</title>
        <authorList>
            <person name="Pullan S.T."/>
            <person name="Bibb M.J."/>
            <person name="Merrick M."/>
        </authorList>
    </citation>
    <scope>NUCLEOTIDE SEQUENCE [LARGE SCALE GENOMIC DNA]</scope>
    <source>
        <strain evidence="2">ATCC 10712</strain>
    </source>
</reference>
<feature type="signal peptide" evidence="1">
    <location>
        <begin position="1"/>
        <end position="27"/>
    </location>
</feature>
<dbReference type="EMBL" id="FR845719">
    <property type="protein sequence ID" value="CCA59219.1"/>
    <property type="molecule type" value="Genomic_DNA"/>
</dbReference>
<proteinExistence type="predicted"/>
<dbReference type="eggNOG" id="ENOG5031MY9">
    <property type="taxonomic scope" value="Bacteria"/>
</dbReference>
<evidence type="ECO:0008006" key="4">
    <source>
        <dbReference type="Google" id="ProtNLM"/>
    </source>
</evidence>
<dbReference type="PATRIC" id="fig|953739.5.peg.1146"/>
<protein>
    <recommendedName>
        <fullName evidence="4">Lipoprotein</fullName>
    </recommendedName>
</protein>
<dbReference type="Proteomes" id="UP000006854">
    <property type="component" value="Chromosome"/>
</dbReference>
<dbReference type="STRING" id="953739.SVEN_5933"/>
<feature type="chain" id="PRO_5039262534" description="Lipoprotein" evidence="1">
    <location>
        <begin position="28"/>
        <end position="169"/>
    </location>
</feature>
<dbReference type="AlphaFoldDB" id="F2RB00"/>
<dbReference type="HOGENOM" id="CLU_1577580_0_0_11"/>
<evidence type="ECO:0000313" key="3">
    <source>
        <dbReference type="Proteomes" id="UP000006854"/>
    </source>
</evidence>
<keyword evidence="1" id="KW-0732">Signal</keyword>
<dbReference type="KEGG" id="sve:SVEN_5933"/>
<gene>
    <name evidence="2" type="ordered locus">SVEN_5933</name>
</gene>
<keyword evidence="3" id="KW-1185">Reference proteome</keyword>
<sequence>MKMPDKTTRRLLMVLAASLLLSSCSTSDRDRATRDPYPYWELGVGAPEVADFMKVVVPAGATEVNGAVQANPQEDVYLLSFVTDANTAVQIAEDLRTEKPIRTKAVDLPPDEELFGHLGLPEPQTLKGARWAGVCPPCVKDHRRSSVQWIDVYVYDLAGGKARVYLHAF</sequence>
<evidence type="ECO:0000313" key="2">
    <source>
        <dbReference type="EMBL" id="CCA59219.1"/>
    </source>
</evidence>